<dbReference type="AlphaFoldDB" id="A0A0X3PIY3"/>
<gene>
    <name evidence="1" type="ORF">TR127375</name>
</gene>
<name>A0A0X3PIY3_SCHSO</name>
<reference evidence="1" key="1">
    <citation type="submission" date="2016-01" db="EMBL/GenBank/DDBJ databases">
        <title>Reference transcriptome for the parasite Schistocephalus solidus: insights into the molecular evolution of parasitism.</title>
        <authorList>
            <person name="Hebert F.O."/>
            <person name="Grambauer S."/>
            <person name="Barber I."/>
            <person name="Landry C.R."/>
            <person name="Aubin-Horth N."/>
        </authorList>
    </citation>
    <scope>NUCLEOTIDE SEQUENCE</scope>
</reference>
<dbReference type="EMBL" id="GEEE01013398">
    <property type="protein sequence ID" value="JAP49827.1"/>
    <property type="molecule type" value="Transcribed_RNA"/>
</dbReference>
<evidence type="ECO:0000313" key="1">
    <source>
        <dbReference type="EMBL" id="JAP49827.1"/>
    </source>
</evidence>
<proteinExistence type="predicted"/>
<organism evidence="1">
    <name type="scientific">Schistocephalus solidus</name>
    <name type="common">Tapeworm</name>
    <dbReference type="NCBI Taxonomy" id="70667"/>
    <lineage>
        <taxon>Eukaryota</taxon>
        <taxon>Metazoa</taxon>
        <taxon>Spiralia</taxon>
        <taxon>Lophotrochozoa</taxon>
        <taxon>Platyhelminthes</taxon>
        <taxon>Cestoda</taxon>
        <taxon>Eucestoda</taxon>
        <taxon>Diphyllobothriidea</taxon>
        <taxon>Diphyllobothriidae</taxon>
        <taxon>Schistocephalus</taxon>
    </lineage>
</organism>
<sequence length="186" mass="20723">MRHLPGGKFSKSVIFIGPSWPDVWPSLTLRLRITNARTTRTPVSVPSAGTKRTLSPRATRVSECVCAIDRTNAIEANRVVRLASLFSWATQRNSAVDSEKRPAVSGPNLIPKGQEFYSHQIYFRTVRPGGGVCEMRLCRRAFARFSACICVLGPSHTRAVERFTVMLNAIVKEVFRMSSTGNDRQL</sequence>
<protein>
    <submittedName>
        <fullName evidence="1">Uncharacterized protein</fullName>
    </submittedName>
</protein>
<accession>A0A0X3PIY3</accession>